<dbReference type="InterPro" id="IPR010920">
    <property type="entry name" value="LSM_dom_sf"/>
</dbReference>
<dbReference type="KEGG" id="tcd:AAIA72_15690"/>
<keyword evidence="6 7" id="KW-0472">Membrane</keyword>
<evidence type="ECO:0000259" key="8">
    <source>
        <dbReference type="Pfam" id="PF00924"/>
    </source>
</evidence>
<dbReference type="PANTHER" id="PTHR30221:SF1">
    <property type="entry name" value="SMALL-CONDUCTANCE MECHANOSENSITIVE CHANNEL"/>
    <property type="match status" value="1"/>
</dbReference>
<evidence type="ECO:0000259" key="9">
    <source>
        <dbReference type="Pfam" id="PF21082"/>
    </source>
</evidence>
<dbReference type="Pfam" id="PF21082">
    <property type="entry name" value="MS_channel_3rd"/>
    <property type="match status" value="1"/>
</dbReference>
<dbReference type="InterPro" id="IPR008910">
    <property type="entry name" value="MSC_TM_helix"/>
</dbReference>
<dbReference type="Gene3D" id="1.10.287.1260">
    <property type="match status" value="1"/>
</dbReference>
<dbReference type="PROSITE" id="PS01246">
    <property type="entry name" value="UPF0003"/>
    <property type="match status" value="1"/>
</dbReference>
<evidence type="ECO:0000313" key="11">
    <source>
        <dbReference type="EMBL" id="XDT72219.1"/>
    </source>
</evidence>
<feature type="domain" description="Mechanosensitive ion channel MscS C-terminal" evidence="9">
    <location>
        <begin position="178"/>
        <end position="260"/>
    </location>
</feature>
<keyword evidence="7" id="KW-0813">Transport</keyword>
<name>A0AB39UV29_9GAMM</name>
<dbReference type="InterPro" id="IPR006685">
    <property type="entry name" value="MscS_channel_2nd"/>
</dbReference>
<keyword evidence="4 7" id="KW-0812">Transmembrane</keyword>
<dbReference type="InterPro" id="IPR011066">
    <property type="entry name" value="MscS_channel_C_sf"/>
</dbReference>
<evidence type="ECO:0000256" key="5">
    <source>
        <dbReference type="ARBA" id="ARBA00022989"/>
    </source>
</evidence>
<gene>
    <name evidence="11" type="ORF">AAIA72_15690</name>
</gene>
<dbReference type="GO" id="GO:0005886">
    <property type="term" value="C:plasma membrane"/>
    <property type="evidence" value="ECO:0007669"/>
    <property type="project" value="UniProtKB-SubCell"/>
</dbReference>
<dbReference type="GO" id="GO:0008381">
    <property type="term" value="F:mechanosensitive monoatomic ion channel activity"/>
    <property type="evidence" value="ECO:0007669"/>
    <property type="project" value="InterPro"/>
</dbReference>
<dbReference type="SUPFAM" id="SSF82689">
    <property type="entry name" value="Mechanosensitive channel protein MscS (YggB), C-terminal domain"/>
    <property type="match status" value="1"/>
</dbReference>
<evidence type="ECO:0000256" key="1">
    <source>
        <dbReference type="ARBA" id="ARBA00004651"/>
    </source>
</evidence>
<evidence type="ECO:0000256" key="6">
    <source>
        <dbReference type="ARBA" id="ARBA00023136"/>
    </source>
</evidence>
<comment type="function">
    <text evidence="7">Mechanosensitive channel that participates in the regulation of osmotic pressure changes within the cell, opening in response to stretch forces in the membrane lipid bilayer, without the need for other proteins. Contributes to normal resistance to hypoosmotic shock. Forms an ion channel of 1.0 nanosiemens conductance with a slight preference for anions.</text>
</comment>
<dbReference type="Pfam" id="PF21088">
    <property type="entry name" value="MS_channel_1st"/>
    <property type="match status" value="1"/>
</dbReference>
<evidence type="ECO:0000256" key="4">
    <source>
        <dbReference type="ARBA" id="ARBA00022692"/>
    </source>
</evidence>
<dbReference type="EMBL" id="CP154858">
    <property type="protein sequence ID" value="XDT72219.1"/>
    <property type="molecule type" value="Genomic_DNA"/>
</dbReference>
<dbReference type="InterPro" id="IPR045275">
    <property type="entry name" value="MscS_archaea/bacteria_type"/>
</dbReference>
<keyword evidence="7" id="KW-0407">Ion channel</keyword>
<comment type="subunit">
    <text evidence="7">Homoheptamer.</text>
</comment>
<dbReference type="InterPro" id="IPR049278">
    <property type="entry name" value="MS_channel_C"/>
</dbReference>
<reference evidence="11" key="1">
    <citation type="submission" date="2024-05" db="EMBL/GenBank/DDBJ databases">
        <title>Genome sequencing of novel strain.</title>
        <authorList>
            <person name="Ganbat D."/>
            <person name="Ganbat S."/>
            <person name="Lee S.-J."/>
        </authorList>
    </citation>
    <scope>NUCLEOTIDE SEQUENCE</scope>
    <source>
        <strain evidence="11">SMD15-11</strain>
    </source>
</reference>
<keyword evidence="5 7" id="KW-1133">Transmembrane helix</keyword>
<dbReference type="Gene3D" id="2.30.30.60">
    <property type="match status" value="1"/>
</dbReference>
<dbReference type="Pfam" id="PF05552">
    <property type="entry name" value="MS_channel_1st_1"/>
    <property type="match status" value="1"/>
</dbReference>
<dbReference type="RefSeq" id="WP_369601231.1">
    <property type="nucleotide sequence ID" value="NZ_CP154858.1"/>
</dbReference>
<feature type="domain" description="Mechanosensitive ion channel MscS" evidence="8">
    <location>
        <begin position="107"/>
        <end position="171"/>
    </location>
</feature>
<keyword evidence="7" id="KW-0997">Cell inner membrane</keyword>
<comment type="caution">
    <text evidence="7">Lacks conserved residue(s) required for the propagation of feature annotation.</text>
</comment>
<dbReference type="AlphaFoldDB" id="A0AB39UV29"/>
<keyword evidence="3" id="KW-1003">Cell membrane</keyword>
<dbReference type="InterPro" id="IPR023408">
    <property type="entry name" value="MscS_beta-dom_sf"/>
</dbReference>
<accession>A0AB39UV29</accession>
<feature type="domain" description="Mechanosensitive ion channel transmembrane helices 2/3" evidence="10">
    <location>
        <begin position="63"/>
        <end position="104"/>
    </location>
</feature>
<evidence type="ECO:0000256" key="3">
    <source>
        <dbReference type="ARBA" id="ARBA00022475"/>
    </source>
</evidence>
<proteinExistence type="inferred from homology"/>
<evidence type="ECO:0000256" key="7">
    <source>
        <dbReference type="RuleBase" id="RU369025"/>
    </source>
</evidence>
<organism evidence="11">
    <name type="scientific">Thermohahella caldifontis</name>
    <dbReference type="NCBI Taxonomy" id="3142973"/>
    <lineage>
        <taxon>Bacteria</taxon>
        <taxon>Pseudomonadati</taxon>
        <taxon>Pseudomonadota</taxon>
        <taxon>Gammaproteobacteria</taxon>
        <taxon>Oceanospirillales</taxon>
        <taxon>Hahellaceae</taxon>
        <taxon>Thermohahella</taxon>
    </lineage>
</organism>
<evidence type="ECO:0000256" key="2">
    <source>
        <dbReference type="ARBA" id="ARBA00008017"/>
    </source>
</evidence>
<dbReference type="Pfam" id="PF00924">
    <property type="entry name" value="MS_channel_2nd"/>
    <property type="match status" value="1"/>
</dbReference>
<keyword evidence="7" id="KW-0406">Ion transport</keyword>
<dbReference type="SUPFAM" id="SSF82861">
    <property type="entry name" value="Mechanosensitive channel protein MscS (YggB), transmembrane region"/>
    <property type="match status" value="1"/>
</dbReference>
<evidence type="ECO:0000259" key="10">
    <source>
        <dbReference type="Pfam" id="PF21088"/>
    </source>
</evidence>
<dbReference type="InterPro" id="IPR006686">
    <property type="entry name" value="MscS_channel_CS"/>
</dbReference>
<feature type="transmembrane region" description="Helical" evidence="7">
    <location>
        <begin position="87"/>
        <end position="107"/>
    </location>
</feature>
<feature type="transmembrane region" description="Helical" evidence="7">
    <location>
        <begin position="20"/>
        <end position="39"/>
    </location>
</feature>
<dbReference type="InterPro" id="IPR049142">
    <property type="entry name" value="MS_channel_1st"/>
</dbReference>
<dbReference type="PANTHER" id="PTHR30221">
    <property type="entry name" value="SMALL-CONDUCTANCE MECHANOSENSITIVE CHANNEL"/>
    <property type="match status" value="1"/>
</dbReference>
<protein>
    <recommendedName>
        <fullName evidence="7">Small-conductance mechanosensitive channel</fullName>
    </recommendedName>
</protein>
<dbReference type="SUPFAM" id="SSF50182">
    <property type="entry name" value="Sm-like ribonucleoproteins"/>
    <property type="match status" value="1"/>
</dbReference>
<dbReference type="InterPro" id="IPR011014">
    <property type="entry name" value="MscS_channel_TM-2"/>
</dbReference>
<dbReference type="Gene3D" id="3.30.70.100">
    <property type="match status" value="1"/>
</dbReference>
<feature type="transmembrane region" description="Helical" evidence="7">
    <location>
        <begin position="60"/>
        <end position="81"/>
    </location>
</feature>
<comment type="subcellular location">
    <subcellularLocation>
        <location evidence="7">Cell inner membrane</location>
        <topology evidence="7">Multi-pass membrane protein</topology>
    </subcellularLocation>
    <subcellularLocation>
        <location evidence="1">Cell membrane</location>
        <topology evidence="1">Multi-pass membrane protein</topology>
    </subcellularLocation>
</comment>
<comment type="similarity">
    <text evidence="2 7">Belongs to the MscS (TC 1.A.23) family.</text>
</comment>
<sequence length="276" mass="30225">MDEARLQQYLDMAIGYAMAYGPKLILALLTLFIGLWLINKVLNASDRALSSRFDPTLTKFLHNLTSVGLKALLIVSVLGMVGVETTSFIAVLGAAGLAVGLALQGNLSNFASGVMILVFKPFRVGDVVTASGQTGTVHEIQIFNTILKTPDNKRIIIPNSKITGDALTNFSAEPTRRVDMVFGIGYDDDLRQAKQELQKLVEADSRILKDPAPLIAVSELGDSSVNLTVRVWVNSPDYWGVYFDMHENVKLRFDEVGISIPYPQRDVHLHQVPAKG</sequence>